<sequence length="455" mass="52935">MSCVFSISVFANDKLEDRLIDVLNLNNDINPNVKIDFTKKNQKNVDELGFVLYDLIRKRDFNKVNEIIDEYISHEKHDKNLVRYILSEKAIVNQEYDTAVTLYNEILLEQPNLLMIELKLAVAFISIKRYEDALLVYQTLINKYEKKLPLNLSRFINNQIRILKSKNSWQGTVKIGSSYDFNLNEASNNRDLYCFRKRCMGSGSKSIAGGQWHYAIELSKRYPLSGNHTAQLLFDVVGLEPMKAVSTRKKSASFKGGYQFEKTNKKIRLLPVIEARWRDNQYNNLSLGVKFAAEYELTNKITLFSDLEVKSKNYIDEYHFNDGNKLTYSFMSTYLVNPRLVVFGKIHGVNRNKKFQSDSYQQYGSKIGMLTMVGSYELLVVTGYKYTKFKQFDDYINTKRKDHNWYLNTQVTVESNKILSFTPSVYFNSQVNKSTANIIYAFKQSEVGVNFTKKF</sequence>
<keyword evidence="2" id="KW-1134">Transmembrane beta strand</keyword>
<comment type="caution">
    <text evidence="10">The sequence shown here is derived from an EMBL/GenBank/DDBJ whole genome shotgun (WGS) entry which is preliminary data.</text>
</comment>
<dbReference type="AlphaFoldDB" id="A0A1B7K3R1"/>
<dbReference type="InterPro" id="IPR007655">
    <property type="entry name" value="Slam_C"/>
</dbReference>
<evidence type="ECO:0000259" key="9">
    <source>
        <dbReference type="Pfam" id="PF24575"/>
    </source>
</evidence>
<name>A0A1B7K3R1_9GAMM</name>
<evidence type="ECO:0000256" key="3">
    <source>
        <dbReference type="ARBA" id="ARBA00022692"/>
    </source>
</evidence>
<dbReference type="SUPFAM" id="SSF48452">
    <property type="entry name" value="TPR-like"/>
    <property type="match status" value="1"/>
</dbReference>
<comment type="subcellular location">
    <subcellularLocation>
        <location evidence="1">Cell outer membrane</location>
        <topology evidence="1">Multi-pass membrane protein</topology>
    </subcellularLocation>
</comment>
<evidence type="ECO:0000256" key="5">
    <source>
        <dbReference type="ARBA" id="ARBA00023136"/>
    </source>
</evidence>
<evidence type="ECO:0000256" key="2">
    <source>
        <dbReference type="ARBA" id="ARBA00022452"/>
    </source>
</evidence>
<dbReference type="Gene3D" id="1.25.40.10">
    <property type="entry name" value="Tetratricopeptide repeat domain"/>
    <property type="match status" value="1"/>
</dbReference>
<dbReference type="InterPro" id="IPR011990">
    <property type="entry name" value="TPR-like_helical_dom_sf"/>
</dbReference>
<gene>
    <name evidence="10" type="ORF">M998_0368</name>
</gene>
<evidence type="ECO:0000256" key="1">
    <source>
        <dbReference type="ARBA" id="ARBA00004571"/>
    </source>
</evidence>
<comment type="similarity">
    <text evidence="7">Belongs to the Slam family.</text>
</comment>
<keyword evidence="5" id="KW-0472">Membrane</keyword>
<keyword evidence="6" id="KW-0998">Cell outer membrane</keyword>
<evidence type="ECO:0000259" key="8">
    <source>
        <dbReference type="Pfam" id="PF04575"/>
    </source>
</evidence>
<feature type="domain" description="Surface lipoprotein assembly modifier N-terminal TPR repeats region" evidence="9">
    <location>
        <begin position="42"/>
        <end position="133"/>
    </location>
</feature>
<accession>A0A1B7K3R1</accession>
<proteinExistence type="inferred from homology"/>
<protein>
    <submittedName>
        <fullName evidence="10">TPR repeat-containing protein</fullName>
    </submittedName>
</protein>
<reference evidence="10 11" key="1">
    <citation type="submission" date="2016-04" db="EMBL/GenBank/DDBJ databases">
        <title>ATOL: Assembling a taxonomically balanced genome-scale reconstruction of the evolutionary history of the Enterobacteriaceae.</title>
        <authorList>
            <person name="Plunkett G.III."/>
            <person name="Neeno-Eckwall E.C."/>
            <person name="Glasner J.D."/>
            <person name="Perna N.T."/>
        </authorList>
    </citation>
    <scope>NUCLEOTIDE SEQUENCE [LARGE SCALE GENOMIC DNA]</scope>
    <source>
        <strain evidence="10 11">ATCC 35613</strain>
    </source>
</reference>
<evidence type="ECO:0000256" key="4">
    <source>
        <dbReference type="ARBA" id="ARBA00022729"/>
    </source>
</evidence>
<dbReference type="Proteomes" id="UP000078224">
    <property type="component" value="Unassembled WGS sequence"/>
</dbReference>
<evidence type="ECO:0000256" key="6">
    <source>
        <dbReference type="ARBA" id="ARBA00023237"/>
    </source>
</evidence>
<evidence type="ECO:0000313" key="11">
    <source>
        <dbReference type="Proteomes" id="UP000078224"/>
    </source>
</evidence>
<dbReference type="EMBL" id="LXEW01000009">
    <property type="protein sequence ID" value="OAT54674.1"/>
    <property type="molecule type" value="Genomic_DNA"/>
</dbReference>
<feature type="domain" description="Surface lipoprotein assembly modifier C-terminal" evidence="8">
    <location>
        <begin position="169"/>
        <end position="455"/>
    </location>
</feature>
<evidence type="ECO:0000313" key="10">
    <source>
        <dbReference type="EMBL" id="OAT54674.1"/>
    </source>
</evidence>
<keyword evidence="3" id="KW-0812">Transmembrane</keyword>
<dbReference type="Pfam" id="PF04575">
    <property type="entry name" value="SlipAM"/>
    <property type="match status" value="1"/>
</dbReference>
<dbReference type="Pfam" id="PF24575">
    <property type="entry name" value="TPR_Slam"/>
    <property type="match status" value="1"/>
</dbReference>
<keyword evidence="4" id="KW-0732">Signal</keyword>
<dbReference type="GO" id="GO:0009279">
    <property type="term" value="C:cell outer membrane"/>
    <property type="evidence" value="ECO:0007669"/>
    <property type="project" value="UniProtKB-SubCell"/>
</dbReference>
<evidence type="ECO:0000256" key="7">
    <source>
        <dbReference type="ARBA" id="ARBA00023609"/>
    </source>
</evidence>
<organism evidence="10 11">
    <name type="scientific">Providencia heimbachae ATCC 35613</name>
    <dbReference type="NCBI Taxonomy" id="1354272"/>
    <lineage>
        <taxon>Bacteria</taxon>
        <taxon>Pseudomonadati</taxon>
        <taxon>Pseudomonadota</taxon>
        <taxon>Gammaproteobacteria</taxon>
        <taxon>Enterobacterales</taxon>
        <taxon>Morganellaceae</taxon>
        <taxon>Providencia</taxon>
    </lineage>
</organism>
<dbReference type="PATRIC" id="fig|1354272.4.peg.382"/>
<keyword evidence="11" id="KW-1185">Reference proteome</keyword>
<dbReference type="InterPro" id="IPR057556">
    <property type="entry name" value="TPR_Slam"/>
</dbReference>